<evidence type="ECO:0008006" key="3">
    <source>
        <dbReference type="Google" id="ProtNLM"/>
    </source>
</evidence>
<proteinExistence type="predicted"/>
<gene>
    <name evidence="1" type="ORF">LFYK43_11240</name>
</gene>
<sequence length="97" mass="11005">MKNKAEGSLFVSAVLLLLWAGVMLAGQITYYHVRAVSYQELIQQDEAQALKNLALANNIKDGERQKYNLGSVTRSNTKCQVVLHNHKSFEYTVEFEE</sequence>
<dbReference type="EMBL" id="BFFP01000015">
    <property type="protein sequence ID" value="GBG94665.1"/>
    <property type="molecule type" value="Genomic_DNA"/>
</dbReference>
<evidence type="ECO:0000313" key="2">
    <source>
        <dbReference type="Proteomes" id="UP000286848"/>
    </source>
</evidence>
<comment type="caution">
    <text evidence="1">The sequence shown here is derived from an EMBL/GenBank/DDBJ whole genome shotgun (WGS) entry which is preliminary data.</text>
</comment>
<dbReference type="RefSeq" id="WP_124976277.1">
    <property type="nucleotide sequence ID" value="NZ_BFFP01000015.1"/>
</dbReference>
<reference evidence="1 2" key="1">
    <citation type="journal article" date="2019" name="Int. J. Syst. Evol. Microbiol.">
        <title>Lactobacillus salitolerans sp. nov., a novel lactic acid bacterium isolated from spent mushroom substrates.</title>
        <authorList>
            <person name="Tohno M."/>
            <person name="Tanizawa Y."/>
            <person name="Kojima Y."/>
            <person name="Sakamoto M."/>
            <person name="Nakamura Y."/>
            <person name="Ohkuma M."/>
            <person name="Kobayashi H."/>
        </authorList>
    </citation>
    <scope>NUCLEOTIDE SEQUENCE [LARGE SCALE GENOMIC DNA]</scope>
    <source>
        <strain evidence="1 2">YK43</strain>
    </source>
</reference>
<dbReference type="AlphaFoldDB" id="A0A401IT41"/>
<organism evidence="1 2">
    <name type="scientific">Ligilactobacillus salitolerans</name>
    <dbReference type="NCBI Taxonomy" id="1808352"/>
    <lineage>
        <taxon>Bacteria</taxon>
        <taxon>Bacillati</taxon>
        <taxon>Bacillota</taxon>
        <taxon>Bacilli</taxon>
        <taxon>Lactobacillales</taxon>
        <taxon>Lactobacillaceae</taxon>
        <taxon>Ligilactobacillus</taxon>
    </lineage>
</organism>
<name>A0A401IT41_9LACO</name>
<protein>
    <recommendedName>
        <fullName evidence="3">Competence protein ComGG</fullName>
    </recommendedName>
</protein>
<evidence type="ECO:0000313" key="1">
    <source>
        <dbReference type="EMBL" id="GBG94665.1"/>
    </source>
</evidence>
<keyword evidence="2" id="KW-1185">Reference proteome</keyword>
<accession>A0A401IT41</accession>
<dbReference type="Proteomes" id="UP000286848">
    <property type="component" value="Unassembled WGS sequence"/>
</dbReference>